<dbReference type="PROSITE" id="PS00136">
    <property type="entry name" value="SUBTILASE_ASP"/>
    <property type="match status" value="1"/>
</dbReference>
<dbReference type="CDD" id="cd04077">
    <property type="entry name" value="Peptidases_S8_PCSK9_ProteinaseK_like"/>
    <property type="match status" value="1"/>
</dbReference>
<dbReference type="InterPro" id="IPR023828">
    <property type="entry name" value="Peptidase_S8_Ser-AS"/>
</dbReference>
<dbReference type="InterPro" id="IPR036852">
    <property type="entry name" value="Peptidase_S8/S53_dom_sf"/>
</dbReference>
<evidence type="ECO:0000256" key="1">
    <source>
        <dbReference type="ARBA" id="ARBA00011073"/>
    </source>
</evidence>
<dbReference type="SUPFAM" id="SSF49265">
    <property type="entry name" value="Fibronectin type III"/>
    <property type="match status" value="3"/>
</dbReference>
<dbReference type="AlphaFoldDB" id="A0A6J6I242"/>
<dbReference type="Pfam" id="PF00041">
    <property type="entry name" value="fn3"/>
    <property type="match status" value="4"/>
</dbReference>
<dbReference type="PRINTS" id="PR00014">
    <property type="entry name" value="FNTYPEIII"/>
</dbReference>
<evidence type="ECO:0000259" key="6">
    <source>
        <dbReference type="PROSITE" id="PS50853"/>
    </source>
</evidence>
<dbReference type="SMART" id="SM00060">
    <property type="entry name" value="FN3"/>
    <property type="match status" value="5"/>
</dbReference>
<dbReference type="InterPro" id="IPR023827">
    <property type="entry name" value="Peptidase_S8_Asp-AS"/>
</dbReference>
<feature type="domain" description="Fibronectin type-III" evidence="6">
    <location>
        <begin position="25"/>
        <end position="120"/>
    </location>
</feature>
<keyword evidence="2" id="KW-0645">Protease</keyword>
<feature type="domain" description="Fibronectin type-III" evidence="6">
    <location>
        <begin position="219"/>
        <end position="315"/>
    </location>
</feature>
<accession>A0A6J6I242</accession>
<dbReference type="GO" id="GO:0005615">
    <property type="term" value="C:extracellular space"/>
    <property type="evidence" value="ECO:0007669"/>
    <property type="project" value="TreeGrafter"/>
</dbReference>
<evidence type="ECO:0000256" key="5">
    <source>
        <dbReference type="SAM" id="MobiDB-lite"/>
    </source>
</evidence>
<dbReference type="Gene3D" id="3.40.50.200">
    <property type="entry name" value="Peptidase S8/S53 domain"/>
    <property type="match status" value="1"/>
</dbReference>
<dbReference type="PRINTS" id="PR00723">
    <property type="entry name" value="SUBTILISIN"/>
</dbReference>
<dbReference type="PROSITE" id="PS00137">
    <property type="entry name" value="SUBTILASE_HIS"/>
    <property type="match status" value="1"/>
</dbReference>
<dbReference type="InterPro" id="IPR036116">
    <property type="entry name" value="FN3_sf"/>
</dbReference>
<protein>
    <submittedName>
        <fullName evidence="7">Unannotated protein</fullName>
    </submittedName>
</protein>
<dbReference type="InterPro" id="IPR013783">
    <property type="entry name" value="Ig-like_fold"/>
</dbReference>
<evidence type="ECO:0000256" key="2">
    <source>
        <dbReference type="ARBA" id="ARBA00022670"/>
    </source>
</evidence>
<evidence type="ECO:0000256" key="3">
    <source>
        <dbReference type="ARBA" id="ARBA00022801"/>
    </source>
</evidence>
<dbReference type="Gene3D" id="2.60.40.10">
    <property type="entry name" value="Immunoglobulins"/>
    <property type="match status" value="5"/>
</dbReference>
<dbReference type="EMBL" id="CAEZUZ010000092">
    <property type="protein sequence ID" value="CAB4617504.1"/>
    <property type="molecule type" value="Genomic_DNA"/>
</dbReference>
<dbReference type="GO" id="GO:0006508">
    <property type="term" value="P:proteolysis"/>
    <property type="evidence" value="ECO:0007669"/>
    <property type="project" value="UniProtKB-KW"/>
</dbReference>
<dbReference type="FunFam" id="3.40.50.200:FF:000014">
    <property type="entry name" value="Proteinase K"/>
    <property type="match status" value="1"/>
</dbReference>
<dbReference type="PROSITE" id="PS51892">
    <property type="entry name" value="SUBTILASE"/>
    <property type="match status" value="1"/>
</dbReference>
<dbReference type="PANTHER" id="PTHR43806">
    <property type="entry name" value="PEPTIDASE S8"/>
    <property type="match status" value="1"/>
</dbReference>
<comment type="similarity">
    <text evidence="1">Belongs to the peptidase S8 family.</text>
</comment>
<feature type="domain" description="Fibronectin type-III" evidence="6">
    <location>
        <begin position="415"/>
        <end position="504"/>
    </location>
</feature>
<dbReference type="InterPro" id="IPR015500">
    <property type="entry name" value="Peptidase_S8_subtilisin-rel"/>
</dbReference>
<dbReference type="GO" id="GO:0004252">
    <property type="term" value="F:serine-type endopeptidase activity"/>
    <property type="evidence" value="ECO:0007669"/>
    <property type="project" value="InterPro"/>
</dbReference>
<dbReference type="PANTHER" id="PTHR43806:SF11">
    <property type="entry name" value="CEREVISIN-RELATED"/>
    <property type="match status" value="1"/>
</dbReference>
<dbReference type="InterPro" id="IPR022398">
    <property type="entry name" value="Peptidase_S8_His-AS"/>
</dbReference>
<dbReference type="InterPro" id="IPR034193">
    <property type="entry name" value="PCSK9_ProteinaseK-like"/>
</dbReference>
<dbReference type="PROSITE" id="PS00138">
    <property type="entry name" value="SUBTILASE_SER"/>
    <property type="match status" value="1"/>
</dbReference>
<proteinExistence type="inferred from homology"/>
<dbReference type="SUPFAM" id="SSF52743">
    <property type="entry name" value="Subtilisin-like"/>
    <property type="match status" value="1"/>
</dbReference>
<dbReference type="InterPro" id="IPR050131">
    <property type="entry name" value="Peptidase_S8_subtilisin-like"/>
</dbReference>
<dbReference type="InterPro" id="IPR003961">
    <property type="entry name" value="FN3_dom"/>
</dbReference>
<reference evidence="7" key="1">
    <citation type="submission" date="2020-05" db="EMBL/GenBank/DDBJ databases">
        <authorList>
            <person name="Chiriac C."/>
            <person name="Salcher M."/>
            <person name="Ghai R."/>
            <person name="Kavagutti S V."/>
        </authorList>
    </citation>
    <scope>NUCLEOTIDE SEQUENCE</scope>
</reference>
<feature type="region of interest" description="Disordered" evidence="5">
    <location>
        <begin position="804"/>
        <end position="843"/>
    </location>
</feature>
<name>A0A6J6I242_9ZZZZ</name>
<dbReference type="CDD" id="cd00063">
    <property type="entry name" value="FN3"/>
    <property type="match status" value="5"/>
</dbReference>
<dbReference type="Pfam" id="PF00082">
    <property type="entry name" value="Peptidase_S8"/>
    <property type="match status" value="1"/>
</dbReference>
<sequence>MKAVNSVGTSAASNTVALTPSGYNPPTVVRTIAATARLGGASVTWVTPLDNGGSAVLSYVVDYSTDNGLTYSAGTRVSAPITSVTLSNLEGVAHIIRVRATNAYGTSADATTTVTPIAYTAPAAPINVVVNVGYNSASLYWTAPTNTGGKAITGYVAEYSINNGVSWVQSNSIASTARSFAWSGLAGGTAHQFRMKAINVVGTGAASTVVTATPVAITAPSAPQTFSGYISGTSAYLSWGSALSTGGSAITGYTVSVSTDAGATWTAVTTTAPTIRSATITGLVGGTSYMFRATANNAVGASVPSTTIALAPKVTGAPNPPSTVSATVNTTNVVVTWAAVVATAAPVTDYIVEYSLANSGTWSVWPDGVSTTTTATITGRTPDIAVSVRIKAVNSFGISPASAIVTVTPRASLTAPSAPTGAQAASGDTRAAVRWLTPASNGGSVITGYTVTSSPGAFTCTTATNACVVAGLTNGVAYTFTVTATNAVGTSPASLPTNEIIPVNVGIAPVAAASWGLDRTDQRALPLDNLIARGGTGFGVTAYVIDTGVYTSHSQFTGRIGAGFSAVADTNGTNDCNGHGSHVAGTIAGSSYGFATMATIIPVRVLSCTGSGTTAGVVAGINWVIDHHQAGVPAVANMSLGGGYDVALNDAVARAVADGITFVVAAGNSSTDACTSSPASTPEAITVGATTSSDSIASYSNFGACVDILAPGSAIISAGISSTTASVTMSGTSMASPHVAGVAAVILGNNRSLTPSQVAGVLGGDATRGAIAGVGTSTVNALLYETPATTTSFNFFDDADTDNSSYDNGSDSSVIDYGNDPGVLPDPENSMPTTPKIDNPSKSDGTVSIAPIAHMPVKKAGVTVKSVARVGKNYRVTVAAPTGALITLYRNGKKVAMSKNTRFLVPVGKISGSRFHAMITVSGARVMSASVSYAVHSASRK</sequence>
<organism evidence="7">
    <name type="scientific">freshwater metagenome</name>
    <dbReference type="NCBI Taxonomy" id="449393"/>
    <lineage>
        <taxon>unclassified sequences</taxon>
        <taxon>metagenomes</taxon>
        <taxon>ecological metagenomes</taxon>
    </lineage>
</organism>
<evidence type="ECO:0000313" key="7">
    <source>
        <dbReference type="EMBL" id="CAB4617504.1"/>
    </source>
</evidence>
<dbReference type="InterPro" id="IPR000209">
    <property type="entry name" value="Peptidase_S8/S53_dom"/>
</dbReference>
<feature type="compositionally biased region" description="Low complexity" evidence="5">
    <location>
        <begin position="804"/>
        <end position="813"/>
    </location>
</feature>
<gene>
    <name evidence="7" type="ORF">UFOPK1889_00657</name>
</gene>
<keyword evidence="4" id="KW-0720">Serine protease</keyword>
<keyword evidence="3" id="KW-0378">Hydrolase</keyword>
<feature type="domain" description="Fibronectin type-III" evidence="6">
    <location>
        <begin position="121"/>
        <end position="218"/>
    </location>
</feature>
<feature type="domain" description="Fibronectin type-III" evidence="6">
    <location>
        <begin position="317"/>
        <end position="412"/>
    </location>
</feature>
<dbReference type="PROSITE" id="PS50853">
    <property type="entry name" value="FN3"/>
    <property type="match status" value="5"/>
</dbReference>
<evidence type="ECO:0000256" key="4">
    <source>
        <dbReference type="ARBA" id="ARBA00022825"/>
    </source>
</evidence>